<comment type="caution">
    <text evidence="1">The sequence shown here is derived from an EMBL/GenBank/DDBJ whole genome shotgun (WGS) entry which is preliminary data.</text>
</comment>
<proteinExistence type="predicted"/>
<accession>A0A5B6WDY9</accession>
<organism evidence="1 2">
    <name type="scientific">Gossypium australe</name>
    <dbReference type="NCBI Taxonomy" id="47621"/>
    <lineage>
        <taxon>Eukaryota</taxon>
        <taxon>Viridiplantae</taxon>
        <taxon>Streptophyta</taxon>
        <taxon>Embryophyta</taxon>
        <taxon>Tracheophyta</taxon>
        <taxon>Spermatophyta</taxon>
        <taxon>Magnoliopsida</taxon>
        <taxon>eudicotyledons</taxon>
        <taxon>Gunneridae</taxon>
        <taxon>Pentapetalae</taxon>
        <taxon>rosids</taxon>
        <taxon>malvids</taxon>
        <taxon>Malvales</taxon>
        <taxon>Malvaceae</taxon>
        <taxon>Malvoideae</taxon>
        <taxon>Gossypium</taxon>
    </lineage>
</organism>
<gene>
    <name evidence="1" type="ORF">EPI10_020339</name>
</gene>
<reference evidence="2" key="1">
    <citation type="journal article" date="2019" name="Plant Biotechnol. J.">
        <title>Genome sequencing of the Australian wild diploid species Gossypium australe highlights disease resistance and delayed gland morphogenesis.</title>
        <authorList>
            <person name="Cai Y."/>
            <person name="Cai X."/>
            <person name="Wang Q."/>
            <person name="Wang P."/>
            <person name="Zhang Y."/>
            <person name="Cai C."/>
            <person name="Xu Y."/>
            <person name="Wang K."/>
            <person name="Zhou Z."/>
            <person name="Wang C."/>
            <person name="Geng S."/>
            <person name="Li B."/>
            <person name="Dong Q."/>
            <person name="Hou Y."/>
            <person name="Wang H."/>
            <person name="Ai P."/>
            <person name="Liu Z."/>
            <person name="Yi F."/>
            <person name="Sun M."/>
            <person name="An G."/>
            <person name="Cheng J."/>
            <person name="Zhang Y."/>
            <person name="Shi Q."/>
            <person name="Xie Y."/>
            <person name="Shi X."/>
            <person name="Chang Y."/>
            <person name="Huang F."/>
            <person name="Chen Y."/>
            <person name="Hong S."/>
            <person name="Mi L."/>
            <person name="Sun Q."/>
            <person name="Zhang L."/>
            <person name="Zhou B."/>
            <person name="Peng R."/>
            <person name="Zhang X."/>
            <person name="Liu F."/>
        </authorList>
    </citation>
    <scope>NUCLEOTIDE SEQUENCE [LARGE SCALE GENOMIC DNA]</scope>
    <source>
        <strain evidence="2">cv. PA1801</strain>
    </source>
</reference>
<dbReference type="EMBL" id="SMMG02000003">
    <property type="protein sequence ID" value="KAA3479860.1"/>
    <property type="molecule type" value="Genomic_DNA"/>
</dbReference>
<protein>
    <submittedName>
        <fullName evidence="1">Uncharacterized protein</fullName>
    </submittedName>
</protein>
<name>A0A5B6WDY9_9ROSI</name>
<keyword evidence="2" id="KW-1185">Reference proteome</keyword>
<evidence type="ECO:0000313" key="2">
    <source>
        <dbReference type="Proteomes" id="UP000325315"/>
    </source>
</evidence>
<evidence type="ECO:0000313" key="1">
    <source>
        <dbReference type="EMBL" id="KAA3479860.1"/>
    </source>
</evidence>
<dbReference type="Proteomes" id="UP000325315">
    <property type="component" value="Unassembled WGS sequence"/>
</dbReference>
<sequence>MSKVCGLFKDRAPHHSVAKAAIEEKQNYIYPLCLSNTGQDLRWGNALVCRIKAFCLLKSTFFFPSLVRTEVGRGRMDLIPI</sequence>
<dbReference type="AlphaFoldDB" id="A0A5B6WDY9"/>